<keyword evidence="6" id="KW-1185">Reference proteome</keyword>
<name>A0ABV1GJ12_9FIRM</name>
<dbReference type="RefSeq" id="WP_349217317.1">
    <property type="nucleotide sequence ID" value="NZ_JBBMFA010000116.1"/>
</dbReference>
<dbReference type="SUPFAM" id="SSF82679">
    <property type="entry name" value="N-utilization substance G protein NusG, N-terminal domain"/>
    <property type="match status" value="1"/>
</dbReference>
<dbReference type="Gene3D" id="3.30.70.940">
    <property type="entry name" value="NusG, N-terminal domain"/>
    <property type="match status" value="1"/>
</dbReference>
<feature type="domain" description="NusG-like N-terminal" evidence="4">
    <location>
        <begin position="1"/>
        <end position="100"/>
    </location>
</feature>
<dbReference type="EMBL" id="JBBMFA010000116">
    <property type="protein sequence ID" value="MEQ2521841.1"/>
    <property type="molecule type" value="Genomic_DNA"/>
</dbReference>
<dbReference type="InterPro" id="IPR043425">
    <property type="entry name" value="NusG-like"/>
</dbReference>
<comment type="caution">
    <text evidence="5">The sequence shown here is derived from an EMBL/GenBank/DDBJ whole genome shotgun (WGS) entry which is preliminary data.</text>
</comment>
<organism evidence="5 6">
    <name type="scientific">Ruthenibacterium intestinale</name>
    <dbReference type="NCBI Taxonomy" id="3133163"/>
    <lineage>
        <taxon>Bacteria</taxon>
        <taxon>Bacillati</taxon>
        <taxon>Bacillota</taxon>
        <taxon>Clostridia</taxon>
        <taxon>Eubacteriales</taxon>
        <taxon>Oscillospiraceae</taxon>
        <taxon>Ruthenibacterium</taxon>
    </lineage>
</organism>
<dbReference type="PANTHER" id="PTHR30265:SF4">
    <property type="entry name" value="KOW MOTIF FAMILY PROTEIN, EXPRESSED"/>
    <property type="match status" value="1"/>
</dbReference>
<evidence type="ECO:0000259" key="4">
    <source>
        <dbReference type="SMART" id="SM00738"/>
    </source>
</evidence>
<keyword evidence="3" id="KW-0804">Transcription</keyword>
<dbReference type="InterPro" id="IPR036735">
    <property type="entry name" value="NGN_dom_sf"/>
</dbReference>
<evidence type="ECO:0000256" key="1">
    <source>
        <dbReference type="ARBA" id="ARBA00022814"/>
    </source>
</evidence>
<evidence type="ECO:0000313" key="5">
    <source>
        <dbReference type="EMBL" id="MEQ2521841.1"/>
    </source>
</evidence>
<proteinExistence type="predicted"/>
<dbReference type="Pfam" id="PF02357">
    <property type="entry name" value="NusG"/>
    <property type="match status" value="1"/>
</dbReference>
<protein>
    <submittedName>
        <fullName evidence="5">Transcription termination/antitermination NusG family protein</fullName>
    </submittedName>
</protein>
<dbReference type="Proteomes" id="UP001477672">
    <property type="component" value="Unassembled WGS sequence"/>
</dbReference>
<keyword evidence="2" id="KW-0805">Transcription regulation</keyword>
<reference evidence="5 6" key="1">
    <citation type="submission" date="2024-03" db="EMBL/GenBank/DDBJ databases">
        <title>Human intestinal bacterial collection.</title>
        <authorList>
            <person name="Pauvert C."/>
            <person name="Hitch T.C.A."/>
            <person name="Clavel T."/>
        </authorList>
    </citation>
    <scope>NUCLEOTIDE SEQUENCE [LARGE SCALE GENOMIC DNA]</scope>
    <source>
        <strain evidence="5 6">CLA-JM-H11</strain>
    </source>
</reference>
<accession>A0ABV1GJ12</accession>
<gene>
    <name evidence="5" type="ORF">WMO24_15595</name>
</gene>
<keyword evidence="1" id="KW-0889">Transcription antitermination</keyword>
<evidence type="ECO:0000256" key="3">
    <source>
        <dbReference type="ARBA" id="ARBA00023163"/>
    </source>
</evidence>
<dbReference type="PANTHER" id="PTHR30265">
    <property type="entry name" value="RHO-INTERACTING TRANSCRIPTION TERMINATION FACTOR NUSG"/>
    <property type="match status" value="1"/>
</dbReference>
<evidence type="ECO:0000256" key="2">
    <source>
        <dbReference type="ARBA" id="ARBA00023015"/>
    </source>
</evidence>
<sequence length="165" mass="19017">MNWYVLQVMTGHERDVCEALRRKDVRARAPSQRMEIRRRGKWQTEEKLLLPGYVFVGVEYSAALFHLVSPVSGVIRWLGLENGRPQALDARDALRWRLDSEETLEPSRVLFLADGTWHVLDGPLMAFAGEVTRMEKRQRRAWVYTKLGGSTQRIRFGVLPVEGVP</sequence>
<dbReference type="SMART" id="SM00738">
    <property type="entry name" value="NGN"/>
    <property type="match status" value="1"/>
</dbReference>
<evidence type="ECO:0000313" key="6">
    <source>
        <dbReference type="Proteomes" id="UP001477672"/>
    </source>
</evidence>
<dbReference type="InterPro" id="IPR006645">
    <property type="entry name" value="NGN-like_dom"/>
</dbReference>